<reference evidence="9" key="1">
    <citation type="submission" date="2023-08" db="EMBL/GenBank/DDBJ databases">
        <authorList>
            <person name="Alioto T."/>
            <person name="Alioto T."/>
            <person name="Gomez Garrido J."/>
        </authorList>
    </citation>
    <scope>NUCLEOTIDE SEQUENCE</scope>
</reference>
<evidence type="ECO:0000256" key="2">
    <source>
        <dbReference type="ARBA" id="ARBA00022679"/>
    </source>
</evidence>
<evidence type="ECO:0000256" key="6">
    <source>
        <dbReference type="ARBA" id="ARBA00023315"/>
    </source>
</evidence>
<keyword evidence="3 7" id="KW-0812">Transmembrane</keyword>
<feature type="transmembrane region" description="Helical" evidence="7">
    <location>
        <begin position="172"/>
        <end position="196"/>
    </location>
</feature>
<keyword evidence="10" id="KW-1185">Reference proteome</keyword>
<dbReference type="GO" id="GO:0005783">
    <property type="term" value="C:endoplasmic reticulum"/>
    <property type="evidence" value="ECO:0007669"/>
    <property type="project" value="TreeGrafter"/>
</dbReference>
<protein>
    <recommendedName>
        <fullName evidence="7">Palmitoyltransferase</fullName>
        <ecNumber evidence="7">2.3.1.225</ecNumber>
    </recommendedName>
</protein>
<keyword evidence="2 7" id="KW-0808">Transferase</keyword>
<dbReference type="PANTHER" id="PTHR22883:SF452">
    <property type="entry name" value="PALMITOYLTRANSFERASE"/>
    <property type="match status" value="1"/>
</dbReference>
<evidence type="ECO:0000256" key="5">
    <source>
        <dbReference type="ARBA" id="ARBA00023136"/>
    </source>
</evidence>
<dbReference type="InterPro" id="IPR001594">
    <property type="entry name" value="Palmitoyltrfase_DHHC"/>
</dbReference>
<evidence type="ECO:0000256" key="3">
    <source>
        <dbReference type="ARBA" id="ARBA00022692"/>
    </source>
</evidence>
<gene>
    <name evidence="9" type="ORF">OCTVUL_1B011555</name>
</gene>
<evidence type="ECO:0000256" key="1">
    <source>
        <dbReference type="ARBA" id="ARBA00004141"/>
    </source>
</evidence>
<dbReference type="GO" id="GO:0006612">
    <property type="term" value="P:protein targeting to membrane"/>
    <property type="evidence" value="ECO:0007669"/>
    <property type="project" value="TreeGrafter"/>
</dbReference>
<feature type="domain" description="Palmitoyltransferase DHHC" evidence="8">
    <location>
        <begin position="125"/>
        <end position="253"/>
    </location>
</feature>
<name>A0AA36C0E7_OCTVU</name>
<dbReference type="PANTHER" id="PTHR22883">
    <property type="entry name" value="ZINC FINGER DHHC DOMAIN CONTAINING PROTEIN"/>
    <property type="match status" value="1"/>
</dbReference>
<dbReference type="GO" id="GO:0005794">
    <property type="term" value="C:Golgi apparatus"/>
    <property type="evidence" value="ECO:0007669"/>
    <property type="project" value="TreeGrafter"/>
</dbReference>
<dbReference type="GO" id="GO:0019706">
    <property type="term" value="F:protein-cysteine S-palmitoyltransferase activity"/>
    <property type="evidence" value="ECO:0007669"/>
    <property type="project" value="UniProtKB-EC"/>
</dbReference>
<dbReference type="Pfam" id="PF01529">
    <property type="entry name" value="DHHC"/>
    <property type="match status" value="1"/>
</dbReference>
<keyword evidence="5 7" id="KW-0472">Membrane</keyword>
<feature type="transmembrane region" description="Helical" evidence="7">
    <location>
        <begin position="216"/>
        <end position="238"/>
    </location>
</feature>
<accession>A0AA36C0E7</accession>
<keyword evidence="6 7" id="KW-0012">Acyltransferase</keyword>
<dbReference type="InterPro" id="IPR039859">
    <property type="entry name" value="PFA4/ZDH16/20/ERF2-like"/>
</dbReference>
<keyword evidence="4 7" id="KW-1133">Transmembrane helix</keyword>
<dbReference type="EMBL" id="OX597841">
    <property type="protein sequence ID" value="CAI9743222.1"/>
    <property type="molecule type" value="Genomic_DNA"/>
</dbReference>
<comment type="catalytic activity">
    <reaction evidence="7">
        <text>L-cysteinyl-[protein] + hexadecanoyl-CoA = S-hexadecanoyl-L-cysteinyl-[protein] + CoA</text>
        <dbReference type="Rhea" id="RHEA:36683"/>
        <dbReference type="Rhea" id="RHEA-COMP:10131"/>
        <dbReference type="Rhea" id="RHEA-COMP:11032"/>
        <dbReference type="ChEBI" id="CHEBI:29950"/>
        <dbReference type="ChEBI" id="CHEBI:57287"/>
        <dbReference type="ChEBI" id="CHEBI:57379"/>
        <dbReference type="ChEBI" id="CHEBI:74151"/>
        <dbReference type="EC" id="2.3.1.225"/>
    </reaction>
</comment>
<evidence type="ECO:0000256" key="7">
    <source>
        <dbReference type="RuleBase" id="RU079119"/>
    </source>
</evidence>
<organism evidence="9 10">
    <name type="scientific">Octopus vulgaris</name>
    <name type="common">Common octopus</name>
    <dbReference type="NCBI Taxonomy" id="6645"/>
    <lineage>
        <taxon>Eukaryota</taxon>
        <taxon>Metazoa</taxon>
        <taxon>Spiralia</taxon>
        <taxon>Lophotrochozoa</taxon>
        <taxon>Mollusca</taxon>
        <taxon>Cephalopoda</taxon>
        <taxon>Coleoidea</taxon>
        <taxon>Octopodiformes</taxon>
        <taxon>Octopoda</taxon>
        <taxon>Incirrata</taxon>
        <taxon>Octopodidae</taxon>
        <taxon>Octopus</taxon>
    </lineage>
</organism>
<feature type="transmembrane region" description="Helical" evidence="7">
    <location>
        <begin position="83"/>
        <end position="105"/>
    </location>
</feature>
<comment type="similarity">
    <text evidence="7">Belongs to the DHHC palmitoyltransferase family.</text>
</comment>
<comment type="domain">
    <text evidence="7">The DHHC domain is required for palmitoyltransferase activity.</text>
</comment>
<dbReference type="GO" id="GO:0016020">
    <property type="term" value="C:membrane"/>
    <property type="evidence" value="ECO:0007669"/>
    <property type="project" value="UniProtKB-SubCell"/>
</dbReference>
<dbReference type="AlphaFoldDB" id="A0AA36C0E7"/>
<dbReference type="EC" id="2.3.1.225" evidence="7"/>
<dbReference type="PROSITE" id="PS50216">
    <property type="entry name" value="DHHC"/>
    <property type="match status" value="1"/>
</dbReference>
<feature type="transmembrane region" description="Helical" evidence="7">
    <location>
        <begin position="50"/>
        <end position="71"/>
    </location>
</feature>
<evidence type="ECO:0000259" key="8">
    <source>
        <dbReference type="Pfam" id="PF01529"/>
    </source>
</evidence>
<evidence type="ECO:0000313" key="10">
    <source>
        <dbReference type="Proteomes" id="UP001162480"/>
    </source>
</evidence>
<comment type="subcellular location">
    <subcellularLocation>
        <location evidence="1">Membrane</location>
        <topology evidence="1">Multi-pass membrane protein</topology>
    </subcellularLocation>
</comment>
<evidence type="ECO:0000256" key="4">
    <source>
        <dbReference type="ARBA" id="ARBA00022989"/>
    </source>
</evidence>
<evidence type="ECO:0000313" key="9">
    <source>
        <dbReference type="EMBL" id="CAI9743222.1"/>
    </source>
</evidence>
<dbReference type="Proteomes" id="UP001162480">
    <property type="component" value="Chromosome 28"/>
</dbReference>
<proteinExistence type="inferred from homology"/>
<sequence>MEDVELEVQTMYPGFVHHLNSTSMQQKSNVLTARLPFVGRVRLLTDCVGLLKCCFVVICYVYAVFVSLVVIVQPQYDDDNMSAPFAVLYTSLCFNMFLSLIMSIITNPGQLYLTQALEPLLSDTTSKSYCKTCHMHRPPRSFHCSHCGHCVRRMDFHYSWLNNCVGEDNHHIFLLTIIYTLFFCITTLILTVLHFYYYPKCITCDKQIFYIKHSIWFIYTLNIILIYGLFQSLIMFVVQHLNIIMNRTTVENVLLTPVVDYTPYTKFESYADLFKTTNILLWPFPCKRQPFSSQFDSTATTTTDVASIIATTTAAAATTTTTTTPTLEALEASEEDHANHQNGLV</sequence>